<dbReference type="Proteomes" id="UP000054538">
    <property type="component" value="Unassembled WGS sequence"/>
</dbReference>
<organism evidence="2 3">
    <name type="scientific">Paxillus rubicundulus Ve08.2h10</name>
    <dbReference type="NCBI Taxonomy" id="930991"/>
    <lineage>
        <taxon>Eukaryota</taxon>
        <taxon>Fungi</taxon>
        <taxon>Dikarya</taxon>
        <taxon>Basidiomycota</taxon>
        <taxon>Agaricomycotina</taxon>
        <taxon>Agaricomycetes</taxon>
        <taxon>Agaricomycetidae</taxon>
        <taxon>Boletales</taxon>
        <taxon>Paxilineae</taxon>
        <taxon>Paxillaceae</taxon>
        <taxon>Paxillus</taxon>
    </lineage>
</organism>
<feature type="compositionally biased region" description="Polar residues" evidence="1">
    <location>
        <begin position="30"/>
        <end position="42"/>
    </location>
</feature>
<dbReference type="InParanoid" id="A0A0D0CWP7"/>
<evidence type="ECO:0000313" key="3">
    <source>
        <dbReference type="Proteomes" id="UP000054538"/>
    </source>
</evidence>
<feature type="compositionally biased region" description="Polar residues" evidence="1">
    <location>
        <begin position="1"/>
        <end position="19"/>
    </location>
</feature>
<evidence type="ECO:0000256" key="1">
    <source>
        <dbReference type="SAM" id="MobiDB-lite"/>
    </source>
</evidence>
<accession>A0A0D0CWP7</accession>
<feature type="region of interest" description="Disordered" evidence="1">
    <location>
        <begin position="1"/>
        <end position="114"/>
    </location>
</feature>
<feature type="compositionally biased region" description="Polar residues" evidence="1">
    <location>
        <begin position="103"/>
        <end position="114"/>
    </location>
</feature>
<sequence>MDSCTSMETNNIQAGSSAFPQAPGPPNCGASRTSSHVASVTTVEDEEDQSTTNGLRSCGRMKMRSVREGSWGDEGLRGKNENENNNPMQEAIDNNGFLRDVEVQSSSLTSSRDR</sequence>
<name>A0A0D0CWP7_9AGAM</name>
<gene>
    <name evidence="2" type="ORF">PAXRUDRAFT_29072</name>
</gene>
<dbReference type="AlphaFoldDB" id="A0A0D0CWP7"/>
<proteinExistence type="predicted"/>
<protein>
    <submittedName>
        <fullName evidence="2">Uncharacterized protein</fullName>
    </submittedName>
</protein>
<dbReference type="EMBL" id="KN828062">
    <property type="protein sequence ID" value="KIK75511.1"/>
    <property type="molecule type" value="Genomic_DNA"/>
</dbReference>
<dbReference type="HOGENOM" id="CLU_2121820_0_0_1"/>
<reference evidence="2 3" key="1">
    <citation type="submission" date="2014-04" db="EMBL/GenBank/DDBJ databases">
        <authorList>
            <consortium name="DOE Joint Genome Institute"/>
            <person name="Kuo A."/>
            <person name="Kohler A."/>
            <person name="Jargeat P."/>
            <person name="Nagy L.G."/>
            <person name="Floudas D."/>
            <person name="Copeland A."/>
            <person name="Barry K.W."/>
            <person name="Cichocki N."/>
            <person name="Veneault-Fourrey C."/>
            <person name="LaButti K."/>
            <person name="Lindquist E.A."/>
            <person name="Lipzen A."/>
            <person name="Lundell T."/>
            <person name="Morin E."/>
            <person name="Murat C."/>
            <person name="Sun H."/>
            <person name="Tunlid A."/>
            <person name="Henrissat B."/>
            <person name="Grigoriev I.V."/>
            <person name="Hibbett D.S."/>
            <person name="Martin F."/>
            <person name="Nordberg H.P."/>
            <person name="Cantor M.N."/>
            <person name="Hua S.X."/>
        </authorList>
    </citation>
    <scope>NUCLEOTIDE SEQUENCE [LARGE SCALE GENOMIC DNA]</scope>
    <source>
        <strain evidence="2 3">Ve08.2h10</strain>
    </source>
</reference>
<evidence type="ECO:0000313" key="2">
    <source>
        <dbReference type="EMBL" id="KIK75511.1"/>
    </source>
</evidence>
<keyword evidence="3" id="KW-1185">Reference proteome</keyword>
<reference evidence="3" key="2">
    <citation type="submission" date="2015-01" db="EMBL/GenBank/DDBJ databases">
        <title>Evolutionary Origins and Diversification of the Mycorrhizal Mutualists.</title>
        <authorList>
            <consortium name="DOE Joint Genome Institute"/>
            <consortium name="Mycorrhizal Genomics Consortium"/>
            <person name="Kohler A."/>
            <person name="Kuo A."/>
            <person name="Nagy L.G."/>
            <person name="Floudas D."/>
            <person name="Copeland A."/>
            <person name="Barry K.W."/>
            <person name="Cichocki N."/>
            <person name="Veneault-Fourrey C."/>
            <person name="LaButti K."/>
            <person name="Lindquist E.A."/>
            <person name="Lipzen A."/>
            <person name="Lundell T."/>
            <person name="Morin E."/>
            <person name="Murat C."/>
            <person name="Riley R."/>
            <person name="Ohm R."/>
            <person name="Sun H."/>
            <person name="Tunlid A."/>
            <person name="Henrissat B."/>
            <person name="Grigoriev I.V."/>
            <person name="Hibbett D.S."/>
            <person name="Martin F."/>
        </authorList>
    </citation>
    <scope>NUCLEOTIDE SEQUENCE [LARGE SCALE GENOMIC DNA]</scope>
    <source>
        <strain evidence="3">Ve08.2h10</strain>
    </source>
</reference>